<dbReference type="EMBL" id="MW343794">
    <property type="protein sequence ID" value="QQG33729.1"/>
    <property type="molecule type" value="Genomic_DNA"/>
</dbReference>
<evidence type="ECO:0000313" key="2">
    <source>
        <dbReference type="Proteomes" id="UP000595896"/>
    </source>
</evidence>
<dbReference type="GeneID" id="77948239"/>
<keyword evidence="2" id="KW-1185">Reference proteome</keyword>
<proteinExistence type="predicted"/>
<name>A0A7T5UE40_9CAUD</name>
<organism evidence="1 2">
    <name type="scientific">Cronobacter phage A24</name>
    <dbReference type="NCBI Taxonomy" id="2795745"/>
    <lineage>
        <taxon>Viruses</taxon>
        <taxon>Duplodnaviria</taxon>
        <taxon>Heunggongvirae</taxon>
        <taxon>Uroviricota</taxon>
        <taxon>Caudoviricetes</taxon>
        <taxon>Grimontviridae</taxon>
        <taxon>Crifsvirus</taxon>
        <taxon>Crifsvirus A24</taxon>
    </lineage>
</organism>
<dbReference type="Proteomes" id="UP000595896">
    <property type="component" value="Segment"/>
</dbReference>
<sequence length="60" mass="6957">MSKAAHIGMTEDALDRRERLLNAYTKPKRPVSESVRINNENQYTTRKEYATKNQAFGAVW</sequence>
<protein>
    <submittedName>
        <fullName evidence="1">Uncharacterized protein</fullName>
    </submittedName>
</protein>
<dbReference type="RefSeq" id="YP_010671977.1">
    <property type="nucleotide sequence ID" value="NC_070973.1"/>
</dbReference>
<evidence type="ECO:0000313" key="1">
    <source>
        <dbReference type="EMBL" id="QQG33729.1"/>
    </source>
</evidence>
<accession>A0A7T5UE40</accession>
<dbReference type="KEGG" id="vg:77948239"/>
<reference evidence="1 2" key="1">
    <citation type="submission" date="2020-12" db="EMBL/GenBank/DDBJ databases">
        <authorList>
            <person name="Luo D."/>
            <person name="Li C."/>
            <person name="Zeng H."/>
        </authorList>
    </citation>
    <scope>NUCLEOTIDE SEQUENCE [LARGE SCALE GENOMIC DNA]</scope>
</reference>